<accession>A0ABV2RE28</accession>
<dbReference type="Gene3D" id="3.40.50.300">
    <property type="entry name" value="P-loop containing nucleotide triphosphate hydrolases"/>
    <property type="match status" value="1"/>
</dbReference>
<keyword evidence="2" id="KW-0813">Transport</keyword>
<evidence type="ECO:0000256" key="1">
    <source>
        <dbReference type="ARBA" id="ARBA00005417"/>
    </source>
</evidence>
<evidence type="ECO:0000256" key="6">
    <source>
        <dbReference type="SAM" id="MobiDB-lite"/>
    </source>
</evidence>
<organism evidence="8 9">
    <name type="scientific">Brevundimonas faecalis</name>
    <dbReference type="NCBI Taxonomy" id="947378"/>
    <lineage>
        <taxon>Bacteria</taxon>
        <taxon>Pseudomonadati</taxon>
        <taxon>Pseudomonadota</taxon>
        <taxon>Alphaproteobacteria</taxon>
        <taxon>Caulobacterales</taxon>
        <taxon>Caulobacteraceae</taxon>
        <taxon>Brevundimonas</taxon>
    </lineage>
</organism>
<evidence type="ECO:0000256" key="2">
    <source>
        <dbReference type="ARBA" id="ARBA00022448"/>
    </source>
</evidence>
<dbReference type="InterPro" id="IPR025302">
    <property type="entry name" value="DrrA1/2-like_C"/>
</dbReference>
<keyword evidence="5 8" id="KW-0067">ATP-binding</keyword>
<dbReference type="PANTHER" id="PTHR42711">
    <property type="entry name" value="ABC TRANSPORTER ATP-BINDING PROTEIN"/>
    <property type="match status" value="1"/>
</dbReference>
<evidence type="ECO:0000313" key="8">
    <source>
        <dbReference type="EMBL" id="MET4684844.1"/>
    </source>
</evidence>
<reference evidence="8 9" key="1">
    <citation type="submission" date="2024-06" db="EMBL/GenBank/DDBJ databases">
        <title>Sorghum-associated microbial communities from plants grown in Nebraska, USA.</title>
        <authorList>
            <person name="Schachtman D."/>
        </authorList>
    </citation>
    <scope>NUCLEOTIDE SEQUENCE [LARGE SCALE GENOMIC DNA]</scope>
    <source>
        <strain evidence="8 9">2814</strain>
    </source>
</reference>
<dbReference type="SMART" id="SM00382">
    <property type="entry name" value="AAA"/>
    <property type="match status" value="1"/>
</dbReference>
<dbReference type="Proteomes" id="UP001549313">
    <property type="component" value="Unassembled WGS sequence"/>
</dbReference>
<gene>
    <name evidence="8" type="ORF">ABIE19_002793</name>
</gene>
<dbReference type="InterPro" id="IPR003439">
    <property type="entry name" value="ABC_transporter-like_ATP-bd"/>
</dbReference>
<dbReference type="GO" id="GO:0005524">
    <property type="term" value="F:ATP binding"/>
    <property type="evidence" value="ECO:0007669"/>
    <property type="project" value="UniProtKB-KW"/>
</dbReference>
<proteinExistence type="inferred from homology"/>
<dbReference type="EMBL" id="JBEPTF010000004">
    <property type="protein sequence ID" value="MET4684844.1"/>
    <property type="molecule type" value="Genomic_DNA"/>
</dbReference>
<protein>
    <submittedName>
        <fullName evidence="8">ABC-2 type transport system ATP-binding protein</fullName>
    </submittedName>
</protein>
<feature type="region of interest" description="Disordered" evidence="6">
    <location>
        <begin position="318"/>
        <end position="339"/>
    </location>
</feature>
<comment type="caution">
    <text evidence="8">The sequence shown here is derived from an EMBL/GenBank/DDBJ whole genome shotgun (WGS) entry which is preliminary data.</text>
</comment>
<dbReference type="Pfam" id="PF00005">
    <property type="entry name" value="ABC_tran"/>
    <property type="match status" value="1"/>
</dbReference>
<keyword evidence="4" id="KW-0547">Nucleotide-binding</keyword>
<evidence type="ECO:0000256" key="5">
    <source>
        <dbReference type="ARBA" id="ARBA00022840"/>
    </source>
</evidence>
<evidence type="ECO:0000256" key="3">
    <source>
        <dbReference type="ARBA" id="ARBA00022458"/>
    </source>
</evidence>
<evidence type="ECO:0000256" key="4">
    <source>
        <dbReference type="ARBA" id="ARBA00022741"/>
    </source>
</evidence>
<keyword evidence="3" id="KW-0536">Nodulation</keyword>
<feature type="domain" description="ABC transporter" evidence="7">
    <location>
        <begin position="22"/>
        <end position="249"/>
    </location>
</feature>
<dbReference type="Pfam" id="PF13732">
    <property type="entry name" value="DrrA1-3_C"/>
    <property type="match status" value="1"/>
</dbReference>
<dbReference type="InterPro" id="IPR017871">
    <property type="entry name" value="ABC_transporter-like_CS"/>
</dbReference>
<dbReference type="InterPro" id="IPR003593">
    <property type="entry name" value="AAA+_ATPase"/>
</dbReference>
<dbReference type="SUPFAM" id="SSF52540">
    <property type="entry name" value="P-loop containing nucleoside triphosphate hydrolases"/>
    <property type="match status" value="1"/>
</dbReference>
<dbReference type="PROSITE" id="PS00211">
    <property type="entry name" value="ABC_TRANSPORTER_1"/>
    <property type="match status" value="1"/>
</dbReference>
<dbReference type="PANTHER" id="PTHR42711:SF5">
    <property type="entry name" value="ABC TRANSPORTER ATP-BINDING PROTEIN NATA"/>
    <property type="match status" value="1"/>
</dbReference>
<sequence length="339" mass="36397">MAPASPLDFVSKTKGEDMTAALRLDGVSKRYGAFQAVSDLSFEVEKGSICGFLGPNGAGKTSTLRMILGLQPATSGRIDILGEDDGRKVRDRIGFLPEERGLYKKMTPVDAIAFFGGLKGLPLPEGRRRGREMLIQMGLGEAQKKKMKELSKGMAQKVQLIASVVHKPEFVILDEPFSGLDPMNQQGLEAMIRALAADGATVLFSTHVMQHAERLCDKVVLLARGRKAFEGTVDQARATSPRFLELEGALDLNAVAALPGVDGVETLAEEGGVRSLRVGLTPGAEAQAALRAAFLGGLDVRRFQMKEPTLHDAFIALTGDHPDEDQSVSKNDTKAEAAR</sequence>
<dbReference type="InterPro" id="IPR027417">
    <property type="entry name" value="P-loop_NTPase"/>
</dbReference>
<name>A0ABV2RE28_9CAUL</name>
<comment type="similarity">
    <text evidence="1">Belongs to the ABC transporter superfamily.</text>
</comment>
<dbReference type="PROSITE" id="PS50893">
    <property type="entry name" value="ABC_TRANSPORTER_2"/>
    <property type="match status" value="1"/>
</dbReference>
<dbReference type="InterPro" id="IPR050763">
    <property type="entry name" value="ABC_transporter_ATP-binding"/>
</dbReference>
<evidence type="ECO:0000259" key="7">
    <source>
        <dbReference type="PROSITE" id="PS50893"/>
    </source>
</evidence>
<keyword evidence="9" id="KW-1185">Reference proteome</keyword>
<evidence type="ECO:0000313" key="9">
    <source>
        <dbReference type="Proteomes" id="UP001549313"/>
    </source>
</evidence>